<sequence>MKLPTWVLAFVLAGTLLHSIVAQAQPQSPNSQTVQIEASTTNCRDAITSEKDVCAPEGWKLQEGAPVYLSQNGRSRIEAQRTRCLVPACHGAAYEQRAAELSH</sequence>
<proteinExistence type="predicted"/>
<reference evidence="2" key="1">
    <citation type="journal article" date="2014" name="Int. J. Syst. Evol. Microbiol.">
        <title>Complete genome sequence of Corynebacterium casei LMG S-19264T (=DSM 44701T), isolated from a smear-ripened cheese.</title>
        <authorList>
            <consortium name="US DOE Joint Genome Institute (JGI-PGF)"/>
            <person name="Walter F."/>
            <person name="Albersmeier A."/>
            <person name="Kalinowski J."/>
            <person name="Ruckert C."/>
        </authorList>
    </citation>
    <scope>NUCLEOTIDE SEQUENCE</scope>
    <source>
        <strain evidence="2">CGMCC 1.15367</strain>
    </source>
</reference>
<feature type="chain" id="PRO_5037779620" evidence="1">
    <location>
        <begin position="25"/>
        <end position="103"/>
    </location>
</feature>
<name>A0A916ZKY0_9HYPH</name>
<keyword evidence="3" id="KW-1185">Reference proteome</keyword>
<evidence type="ECO:0000256" key="1">
    <source>
        <dbReference type="SAM" id="SignalP"/>
    </source>
</evidence>
<dbReference type="EMBL" id="BMIQ01000003">
    <property type="protein sequence ID" value="GGE02523.1"/>
    <property type="molecule type" value="Genomic_DNA"/>
</dbReference>
<feature type="signal peptide" evidence="1">
    <location>
        <begin position="1"/>
        <end position="24"/>
    </location>
</feature>
<dbReference type="AlphaFoldDB" id="A0A916ZKY0"/>
<protein>
    <submittedName>
        <fullName evidence="2">Uncharacterized protein</fullName>
    </submittedName>
</protein>
<comment type="caution">
    <text evidence="2">The sequence shown here is derived from an EMBL/GenBank/DDBJ whole genome shotgun (WGS) entry which is preliminary data.</text>
</comment>
<organism evidence="2 3">
    <name type="scientific">Aureimonas endophytica</name>
    <dbReference type="NCBI Taxonomy" id="2027858"/>
    <lineage>
        <taxon>Bacteria</taxon>
        <taxon>Pseudomonadati</taxon>
        <taxon>Pseudomonadota</taxon>
        <taxon>Alphaproteobacteria</taxon>
        <taxon>Hyphomicrobiales</taxon>
        <taxon>Aurantimonadaceae</taxon>
        <taxon>Aureimonas</taxon>
    </lineage>
</organism>
<gene>
    <name evidence="2" type="ORF">GCM10011390_21760</name>
</gene>
<keyword evidence="1" id="KW-0732">Signal</keyword>
<evidence type="ECO:0000313" key="2">
    <source>
        <dbReference type="EMBL" id="GGE02523.1"/>
    </source>
</evidence>
<reference evidence="2" key="2">
    <citation type="submission" date="2020-09" db="EMBL/GenBank/DDBJ databases">
        <authorList>
            <person name="Sun Q."/>
            <person name="Zhou Y."/>
        </authorList>
    </citation>
    <scope>NUCLEOTIDE SEQUENCE</scope>
    <source>
        <strain evidence="2">CGMCC 1.15367</strain>
    </source>
</reference>
<evidence type="ECO:0000313" key="3">
    <source>
        <dbReference type="Proteomes" id="UP000644699"/>
    </source>
</evidence>
<accession>A0A916ZKY0</accession>
<dbReference type="Proteomes" id="UP000644699">
    <property type="component" value="Unassembled WGS sequence"/>
</dbReference>